<dbReference type="PANTHER" id="PTHR11552:SF78">
    <property type="entry name" value="GLUCOSE-METHANOL-CHOLINE OXIDOREDUCTASE N-TERMINAL DOMAIN-CONTAINING PROTEIN"/>
    <property type="match status" value="1"/>
</dbReference>
<dbReference type="InterPro" id="IPR036188">
    <property type="entry name" value="FAD/NAD-bd_sf"/>
</dbReference>
<dbReference type="STRING" id="857340.A0A086T358"/>
<feature type="binding site" evidence="2">
    <location>
        <position position="98"/>
    </location>
    <ligand>
        <name>FAD</name>
        <dbReference type="ChEBI" id="CHEBI:57692"/>
    </ligand>
</feature>
<evidence type="ECO:0000313" key="4">
    <source>
        <dbReference type="EMBL" id="KFH43790.1"/>
    </source>
</evidence>
<name>A0A086T358_HAPC1</name>
<reference evidence="5" key="1">
    <citation type="journal article" date="2014" name="Genome Announc.">
        <title>Genome sequence and annotation of Acremonium chrysogenum, producer of the beta-lactam antibiotic cephalosporin C.</title>
        <authorList>
            <person name="Terfehr D."/>
            <person name="Dahlmann T.A."/>
            <person name="Specht T."/>
            <person name="Zadra I."/>
            <person name="Kuernsteiner H."/>
            <person name="Kueck U."/>
        </authorList>
    </citation>
    <scope>NUCLEOTIDE SEQUENCE [LARGE SCALE GENOMIC DNA]</scope>
    <source>
        <strain evidence="5">ATCC 11550 / CBS 779.69 / DSM 880 / IAM 14645 / JCM 23072 / IMI 49137</strain>
    </source>
</reference>
<comment type="cofactor">
    <cofactor evidence="2">
        <name>FAD</name>
        <dbReference type="ChEBI" id="CHEBI:57692"/>
    </cofactor>
</comment>
<dbReference type="EMBL" id="JPKY01000061">
    <property type="protein sequence ID" value="KFH43790.1"/>
    <property type="molecule type" value="Genomic_DNA"/>
</dbReference>
<accession>A0A086T358</accession>
<dbReference type="PIRSF" id="PIRSF000137">
    <property type="entry name" value="Alcohol_oxidase"/>
    <property type="match status" value="1"/>
</dbReference>
<sequence>MAGGLYTELPDRLDEVDVIIAGGGTAGCVVASRLSDADPTLSILVIEGGRNNQDINTITYPLLHFSNVLPGNPDTLFYEGIEEQAVGNRALVVPSGGVLGGGSSINLLTYSRAQAIDYDAWEMEGWSSKDVLPYLKKGRIEKIIRRLTDPIPQLETYGGKGTPETHGYSGPMVVTPGNYTAKASEEGFIKSAAKLGYPEAEDIQDLTTINATQRNIRYVNEGKRQDAASNYLHPRLADGLHPNLHVLTQHQVVRVLFDGDKASGVEFRSNPRFSPDSRGTQKVKAKRLVVVSCGAMGTPLVLERSGVGDPKVLANAGVDKIVADVPGVGAEYQDHHLMTYAYYSSLEPHETLDAVYGGRRDLGELIEKNDPILGWTASDVYSKLRPSDAEAKALGPEFEKAWDRDYKTAVTRPLSMITSINAFPGLPTGPPRQYFSCSTFTPYPYSRGHLHITSTDLDAPLDFATGFFADKGDVDIKKLVWAYKKQREIVRRMDIYRGESATLHPPFAAGSDAAVTQEPLDGPLPEDVPDIVYTAEDDAVLEKWLRDNVGTTWHSLGTCKMAPQKDGGVVDANLSVYGVQGLKIADLSVPPANVGANTANTAFMIGEKAADIFIKELGLGGDGRHCD</sequence>
<keyword evidence="2" id="KW-0274">FAD</keyword>
<dbReference type="OrthoDB" id="269227at2759"/>
<dbReference type="Proteomes" id="UP000029964">
    <property type="component" value="Unassembled WGS sequence"/>
</dbReference>
<keyword evidence="2" id="KW-0285">Flavoprotein</keyword>
<gene>
    <name evidence="4" type="ORF">ACRE_054150</name>
</gene>
<dbReference type="PANTHER" id="PTHR11552">
    <property type="entry name" value="GLUCOSE-METHANOL-CHOLINE GMC OXIDOREDUCTASE"/>
    <property type="match status" value="1"/>
</dbReference>
<protein>
    <submittedName>
        <fullName evidence="4">Alcohol oxidase-like protein</fullName>
    </submittedName>
</protein>
<dbReference type="GO" id="GO:0050660">
    <property type="term" value="F:flavin adenine dinucleotide binding"/>
    <property type="evidence" value="ECO:0007669"/>
    <property type="project" value="InterPro"/>
</dbReference>
<dbReference type="SUPFAM" id="SSF51905">
    <property type="entry name" value="FAD/NAD(P)-binding domain"/>
    <property type="match status" value="1"/>
</dbReference>
<dbReference type="InterPro" id="IPR007867">
    <property type="entry name" value="GMC_OxRtase_C"/>
</dbReference>
<feature type="binding site" evidence="2">
    <location>
        <position position="252"/>
    </location>
    <ligand>
        <name>FAD</name>
        <dbReference type="ChEBI" id="CHEBI:57692"/>
    </ligand>
</feature>
<dbReference type="Pfam" id="PF05199">
    <property type="entry name" value="GMC_oxred_C"/>
    <property type="match status" value="1"/>
</dbReference>
<evidence type="ECO:0000256" key="2">
    <source>
        <dbReference type="PIRSR" id="PIRSR000137-2"/>
    </source>
</evidence>
<dbReference type="AlphaFoldDB" id="A0A086T358"/>
<comment type="similarity">
    <text evidence="1">Belongs to the GMC oxidoreductase family.</text>
</comment>
<comment type="caution">
    <text evidence="4">The sequence shown here is derived from an EMBL/GenBank/DDBJ whole genome shotgun (WGS) entry which is preliminary data.</text>
</comment>
<dbReference type="GO" id="GO:0016614">
    <property type="term" value="F:oxidoreductase activity, acting on CH-OH group of donors"/>
    <property type="evidence" value="ECO:0007669"/>
    <property type="project" value="InterPro"/>
</dbReference>
<dbReference type="Gene3D" id="3.30.560.10">
    <property type="entry name" value="Glucose Oxidase, domain 3"/>
    <property type="match status" value="1"/>
</dbReference>
<feature type="domain" description="Glucose-methanol-choline oxidoreductase N-terminal" evidence="3">
    <location>
        <begin position="294"/>
        <end position="308"/>
    </location>
</feature>
<dbReference type="Gene3D" id="3.50.50.60">
    <property type="entry name" value="FAD/NAD(P)-binding domain"/>
    <property type="match status" value="1"/>
</dbReference>
<evidence type="ECO:0000259" key="3">
    <source>
        <dbReference type="PROSITE" id="PS00624"/>
    </source>
</evidence>
<dbReference type="SUPFAM" id="SSF54373">
    <property type="entry name" value="FAD-linked reductases, C-terminal domain"/>
    <property type="match status" value="1"/>
</dbReference>
<dbReference type="PROSITE" id="PS00624">
    <property type="entry name" value="GMC_OXRED_2"/>
    <property type="match status" value="1"/>
</dbReference>
<evidence type="ECO:0000313" key="5">
    <source>
        <dbReference type="Proteomes" id="UP000029964"/>
    </source>
</evidence>
<dbReference type="Pfam" id="PF00732">
    <property type="entry name" value="GMC_oxred_N"/>
    <property type="match status" value="1"/>
</dbReference>
<evidence type="ECO:0000256" key="1">
    <source>
        <dbReference type="ARBA" id="ARBA00010790"/>
    </source>
</evidence>
<organism evidence="4 5">
    <name type="scientific">Hapsidospora chrysogenum (strain ATCC 11550 / CBS 779.69 / DSM 880 / IAM 14645 / JCM 23072 / IMI 49137)</name>
    <name type="common">Acremonium chrysogenum</name>
    <dbReference type="NCBI Taxonomy" id="857340"/>
    <lineage>
        <taxon>Eukaryota</taxon>
        <taxon>Fungi</taxon>
        <taxon>Dikarya</taxon>
        <taxon>Ascomycota</taxon>
        <taxon>Pezizomycotina</taxon>
        <taxon>Sordariomycetes</taxon>
        <taxon>Hypocreomycetidae</taxon>
        <taxon>Hypocreales</taxon>
        <taxon>Bionectriaceae</taxon>
        <taxon>Hapsidospora</taxon>
    </lineage>
</organism>
<proteinExistence type="inferred from homology"/>
<dbReference type="InterPro" id="IPR000172">
    <property type="entry name" value="GMC_OxRdtase_N"/>
</dbReference>
<keyword evidence="5" id="KW-1185">Reference proteome</keyword>
<dbReference type="HOGENOM" id="CLU_002865_5_1_1"/>
<dbReference type="InterPro" id="IPR012132">
    <property type="entry name" value="GMC_OxRdtase"/>
</dbReference>
<feature type="binding site" evidence="2">
    <location>
        <begin position="553"/>
        <end position="554"/>
    </location>
    <ligand>
        <name>FAD</name>
        <dbReference type="ChEBI" id="CHEBI:57692"/>
    </ligand>
</feature>